<evidence type="ECO:0000256" key="5">
    <source>
        <dbReference type="ARBA" id="ARBA00011881"/>
    </source>
</evidence>
<keyword evidence="12" id="KW-0067">ATP-binding</keyword>
<evidence type="ECO:0000256" key="2">
    <source>
        <dbReference type="ARBA" id="ARBA00001958"/>
    </source>
</evidence>
<keyword evidence="9" id="KW-0479">Metal-binding</keyword>
<feature type="domain" description="Pyruvate kinase C-terminal" evidence="21">
    <location>
        <begin position="354"/>
        <end position="465"/>
    </location>
</feature>
<dbReference type="NCBIfam" id="TIGR01064">
    <property type="entry name" value="pyruv_kin"/>
    <property type="match status" value="1"/>
</dbReference>
<evidence type="ECO:0000256" key="7">
    <source>
        <dbReference type="ARBA" id="ARBA00018587"/>
    </source>
</evidence>
<keyword evidence="23" id="KW-1185">Reference proteome</keyword>
<dbReference type="InterPro" id="IPR040442">
    <property type="entry name" value="Pyrv_kinase-like_dom_sf"/>
</dbReference>
<dbReference type="Gene3D" id="3.40.1380.20">
    <property type="entry name" value="Pyruvate kinase, C-terminal domain"/>
    <property type="match status" value="1"/>
</dbReference>
<dbReference type="InterPro" id="IPR001697">
    <property type="entry name" value="Pyr_Knase"/>
</dbReference>
<dbReference type="NCBIfam" id="NF004978">
    <property type="entry name" value="PRK06354.1"/>
    <property type="match status" value="1"/>
</dbReference>
<dbReference type="InterPro" id="IPR015793">
    <property type="entry name" value="Pyrv_Knase_brl"/>
</dbReference>
<keyword evidence="14" id="KW-0630">Potassium</keyword>
<evidence type="ECO:0000256" key="9">
    <source>
        <dbReference type="ARBA" id="ARBA00022723"/>
    </source>
</evidence>
<dbReference type="InterPro" id="IPR015795">
    <property type="entry name" value="Pyrv_Knase_C"/>
</dbReference>
<sequence>MSRRGKIVCTLGPATSTDETVRALVEAGMDVARLNFSHGDYTDHEASYKHVRAASDATGHAVGVLADLQGPKIRLGRFADGPTYWATGESVRITVDDCEGNHDRVSTTYKRLAEDARPGDRVLVDDGNVGLKVDAIDGNDVVCTVTEGGPVSNNKGMSLPGMNVTAPALSEKDIEDLEFALRLGVDLVALSFVRSPADVELVHEVMDRVGRRVPVIAKLEKPEAVENLEAIVLAFDAIMVARGDLGVELPLEEVPLVQKRAIQMARENAKPVIVATQMLESMIESSRPTRAEASDVANAVLDGADAVMLSGETSVGKYPLEAVKTMARIIKAVEDNSVTVPPLTHTPRTKRGVISYAARDIGERLDAKALVAFTQSGDTVRRLARLHTPLPVLAFTALPEVRSQLALTWGTETFIVPQMSNTDDMIRQVDKSLLDLGRYKRGELVVIVAGAPPGTVGSTNLIHVHRIGEDDV</sequence>
<dbReference type="InterPro" id="IPR011037">
    <property type="entry name" value="Pyrv_Knase-like_insert_dom_sf"/>
</dbReference>
<dbReference type="OrthoDB" id="9812123at2"/>
<comment type="catalytic activity">
    <reaction evidence="17 19">
        <text>pyruvate + ATP = phosphoenolpyruvate + ADP + H(+)</text>
        <dbReference type="Rhea" id="RHEA:18157"/>
        <dbReference type="ChEBI" id="CHEBI:15361"/>
        <dbReference type="ChEBI" id="CHEBI:15378"/>
        <dbReference type="ChEBI" id="CHEBI:30616"/>
        <dbReference type="ChEBI" id="CHEBI:58702"/>
        <dbReference type="ChEBI" id="CHEBI:456216"/>
        <dbReference type="EC" id="2.7.1.40"/>
    </reaction>
</comment>
<comment type="similarity">
    <text evidence="4 19">Belongs to the pyruvate kinase family.</text>
</comment>
<dbReference type="AlphaFoldDB" id="A0A1Q9WCQ7"/>
<comment type="cofactor">
    <cofactor evidence="2">
        <name>K(+)</name>
        <dbReference type="ChEBI" id="CHEBI:29103"/>
    </cofactor>
</comment>
<evidence type="ECO:0000256" key="6">
    <source>
        <dbReference type="ARBA" id="ARBA00012142"/>
    </source>
</evidence>
<name>A0A1Q9WCQ7_9MYCO</name>
<dbReference type="Proteomes" id="UP000179636">
    <property type="component" value="Unassembled WGS sequence"/>
</dbReference>
<dbReference type="Gene3D" id="3.20.20.60">
    <property type="entry name" value="Phosphoenolpyruvate-binding domains"/>
    <property type="match status" value="1"/>
</dbReference>
<dbReference type="EMBL" id="MLHV01000002">
    <property type="protein sequence ID" value="OHU07664.1"/>
    <property type="molecule type" value="Genomic_DNA"/>
</dbReference>
<evidence type="ECO:0000256" key="1">
    <source>
        <dbReference type="ARBA" id="ARBA00001946"/>
    </source>
</evidence>
<evidence type="ECO:0000259" key="20">
    <source>
        <dbReference type="Pfam" id="PF00224"/>
    </source>
</evidence>
<evidence type="ECO:0000256" key="17">
    <source>
        <dbReference type="ARBA" id="ARBA00048152"/>
    </source>
</evidence>
<evidence type="ECO:0000256" key="18">
    <source>
        <dbReference type="NCBIfam" id="TIGR01064"/>
    </source>
</evidence>
<evidence type="ECO:0000256" key="14">
    <source>
        <dbReference type="ARBA" id="ARBA00022958"/>
    </source>
</evidence>
<dbReference type="PANTHER" id="PTHR11817">
    <property type="entry name" value="PYRUVATE KINASE"/>
    <property type="match status" value="1"/>
</dbReference>
<comment type="cofactor">
    <cofactor evidence="1">
        <name>Mg(2+)</name>
        <dbReference type="ChEBI" id="CHEBI:18420"/>
    </cofactor>
</comment>
<dbReference type="GO" id="GO:0016301">
    <property type="term" value="F:kinase activity"/>
    <property type="evidence" value="ECO:0007669"/>
    <property type="project" value="UniProtKB-KW"/>
</dbReference>
<keyword evidence="10" id="KW-0547">Nucleotide-binding</keyword>
<keyword evidence="8 19" id="KW-0808">Transferase</keyword>
<dbReference type="SUPFAM" id="SSF52935">
    <property type="entry name" value="PK C-terminal domain-like"/>
    <property type="match status" value="1"/>
</dbReference>
<evidence type="ECO:0000259" key="21">
    <source>
        <dbReference type="Pfam" id="PF02887"/>
    </source>
</evidence>
<organism evidence="22 23">
    <name type="scientific">Mycobacterium syngnathidarum</name>
    <dbReference type="NCBI Taxonomy" id="1908205"/>
    <lineage>
        <taxon>Bacteria</taxon>
        <taxon>Bacillati</taxon>
        <taxon>Actinomycetota</taxon>
        <taxon>Actinomycetes</taxon>
        <taxon>Mycobacteriales</taxon>
        <taxon>Mycobacteriaceae</taxon>
        <taxon>Mycobacterium</taxon>
    </lineage>
</organism>
<accession>A0A1Q9WCQ7</accession>
<dbReference type="GO" id="GO:0000287">
    <property type="term" value="F:magnesium ion binding"/>
    <property type="evidence" value="ECO:0007669"/>
    <property type="project" value="UniProtKB-UniRule"/>
</dbReference>
<dbReference type="Pfam" id="PF00224">
    <property type="entry name" value="PK"/>
    <property type="match status" value="1"/>
</dbReference>
<comment type="pathway">
    <text evidence="3 19">Carbohydrate degradation; glycolysis; pyruvate from D-glyceraldehyde 3-phosphate: step 5/5.</text>
</comment>
<evidence type="ECO:0000256" key="13">
    <source>
        <dbReference type="ARBA" id="ARBA00022842"/>
    </source>
</evidence>
<evidence type="ECO:0000256" key="15">
    <source>
        <dbReference type="ARBA" id="ARBA00023152"/>
    </source>
</evidence>
<keyword evidence="13 19" id="KW-0460">Magnesium</keyword>
<evidence type="ECO:0000256" key="4">
    <source>
        <dbReference type="ARBA" id="ARBA00008663"/>
    </source>
</evidence>
<dbReference type="STRING" id="1908205.BKG60_11625"/>
<dbReference type="GO" id="GO:0030955">
    <property type="term" value="F:potassium ion binding"/>
    <property type="evidence" value="ECO:0007669"/>
    <property type="project" value="UniProtKB-UniRule"/>
</dbReference>
<evidence type="ECO:0000256" key="10">
    <source>
        <dbReference type="ARBA" id="ARBA00022741"/>
    </source>
</evidence>
<dbReference type="PROSITE" id="PS00110">
    <property type="entry name" value="PYRUVATE_KINASE"/>
    <property type="match status" value="1"/>
</dbReference>
<dbReference type="GO" id="GO:0005524">
    <property type="term" value="F:ATP binding"/>
    <property type="evidence" value="ECO:0007669"/>
    <property type="project" value="UniProtKB-KW"/>
</dbReference>
<dbReference type="SUPFAM" id="SSF51621">
    <property type="entry name" value="Phosphoenolpyruvate/pyruvate domain"/>
    <property type="match status" value="1"/>
</dbReference>
<comment type="subunit">
    <text evidence="5">Homotetramer.</text>
</comment>
<dbReference type="GO" id="GO:0004743">
    <property type="term" value="F:pyruvate kinase activity"/>
    <property type="evidence" value="ECO:0007669"/>
    <property type="project" value="UniProtKB-UniRule"/>
</dbReference>
<dbReference type="EC" id="2.7.1.40" evidence="6 18"/>
<dbReference type="InterPro" id="IPR018209">
    <property type="entry name" value="Pyrv_Knase_AS"/>
</dbReference>
<keyword evidence="15 19" id="KW-0324">Glycolysis</keyword>
<dbReference type="InterPro" id="IPR036918">
    <property type="entry name" value="Pyrv_Knase_C_sf"/>
</dbReference>
<dbReference type="Gene3D" id="2.40.33.10">
    <property type="entry name" value="PK beta-barrel domain-like"/>
    <property type="match status" value="1"/>
</dbReference>
<dbReference type="InterPro" id="IPR015806">
    <property type="entry name" value="Pyrv_Knase_insert_dom_sf"/>
</dbReference>
<evidence type="ECO:0000256" key="11">
    <source>
        <dbReference type="ARBA" id="ARBA00022777"/>
    </source>
</evidence>
<evidence type="ECO:0000256" key="8">
    <source>
        <dbReference type="ARBA" id="ARBA00022679"/>
    </source>
</evidence>
<evidence type="ECO:0000313" key="23">
    <source>
        <dbReference type="Proteomes" id="UP000179636"/>
    </source>
</evidence>
<dbReference type="InterPro" id="IPR015813">
    <property type="entry name" value="Pyrv/PenolPyrv_kinase-like_dom"/>
</dbReference>
<keyword evidence="11 19" id="KW-0418">Kinase</keyword>
<keyword evidence="16 22" id="KW-0670">Pyruvate</keyword>
<feature type="domain" description="Pyruvate kinase barrel" evidence="20">
    <location>
        <begin position="3"/>
        <end position="323"/>
    </location>
</feature>
<dbReference type="UniPathway" id="UPA00109">
    <property type="reaction ID" value="UER00188"/>
</dbReference>
<dbReference type="NCBIfam" id="NF004886">
    <property type="entry name" value="PRK06247.1"/>
    <property type="match status" value="1"/>
</dbReference>
<accession>A0A1S1KKN4</accession>
<dbReference type="FunFam" id="2.40.33.10:FF:000001">
    <property type="entry name" value="Pyruvate kinase"/>
    <property type="match status" value="1"/>
</dbReference>
<gene>
    <name evidence="22" type="ORF">BKG61_03910</name>
</gene>
<dbReference type="PRINTS" id="PR01050">
    <property type="entry name" value="PYRUVTKNASE"/>
</dbReference>
<dbReference type="Pfam" id="PF02887">
    <property type="entry name" value="PK_C"/>
    <property type="match status" value="1"/>
</dbReference>
<evidence type="ECO:0000256" key="12">
    <source>
        <dbReference type="ARBA" id="ARBA00022840"/>
    </source>
</evidence>
<comment type="caution">
    <text evidence="22">The sequence shown here is derived from an EMBL/GenBank/DDBJ whole genome shotgun (WGS) entry which is preliminary data.</text>
</comment>
<dbReference type="RefSeq" id="WP_070943727.1">
    <property type="nucleotide sequence ID" value="NZ_MLCL01000033.1"/>
</dbReference>
<evidence type="ECO:0000256" key="16">
    <source>
        <dbReference type="ARBA" id="ARBA00023317"/>
    </source>
</evidence>
<reference evidence="22 23" key="1">
    <citation type="submission" date="2016-10" db="EMBL/GenBank/DDBJ databases">
        <title>Evaluation of Human, Animal and Environmental Mycobacterium chelonae Isolates by Core Genome Phylogenomic Analysis, Targeted Gene Comparison, and Anti-microbial Susceptibility Patterns: A Tale of Mistaken Identities.</title>
        <authorList>
            <person name="Fogelson S.B."/>
            <person name="Camus A.C."/>
            <person name="Lorenz W."/>
            <person name="Vasireddy R."/>
            <person name="Vasireddy S."/>
            <person name="Smith T."/>
            <person name="Brown-Elliott B.A."/>
            <person name="Wallace R.J.Jr."/>
            <person name="Hasan N.A."/>
            <person name="Reischl U."/>
            <person name="Sanchez S."/>
        </authorList>
    </citation>
    <scope>NUCLEOTIDE SEQUENCE [LARGE SCALE GENOMIC DNA]</scope>
    <source>
        <strain evidence="22 23">24999</strain>
    </source>
</reference>
<evidence type="ECO:0000313" key="22">
    <source>
        <dbReference type="EMBL" id="OHU07664.1"/>
    </source>
</evidence>
<proteinExistence type="inferred from homology"/>
<dbReference type="FunFam" id="3.40.1380.20:FF:000009">
    <property type="entry name" value="Pyruvate kinase"/>
    <property type="match status" value="1"/>
</dbReference>
<evidence type="ECO:0000256" key="3">
    <source>
        <dbReference type="ARBA" id="ARBA00004997"/>
    </source>
</evidence>
<dbReference type="SUPFAM" id="SSF50800">
    <property type="entry name" value="PK beta-barrel domain-like"/>
    <property type="match status" value="1"/>
</dbReference>
<protein>
    <recommendedName>
        <fullName evidence="7 18">Pyruvate kinase</fullName>
        <ecNumber evidence="6 18">2.7.1.40</ecNumber>
    </recommendedName>
</protein>
<dbReference type="NCBIfam" id="NF004491">
    <property type="entry name" value="PRK05826.1"/>
    <property type="match status" value="1"/>
</dbReference>
<evidence type="ECO:0000256" key="19">
    <source>
        <dbReference type="RuleBase" id="RU000504"/>
    </source>
</evidence>